<dbReference type="InterPro" id="IPR036397">
    <property type="entry name" value="RNaseH_sf"/>
</dbReference>
<dbReference type="GO" id="GO:0003676">
    <property type="term" value="F:nucleic acid binding"/>
    <property type="evidence" value="ECO:0007669"/>
    <property type="project" value="InterPro"/>
</dbReference>
<gene>
    <name evidence="1" type="ORF">LOD99_5522</name>
</gene>
<name>A0AAV7JQL4_9METZ</name>
<evidence type="ECO:0000313" key="1">
    <source>
        <dbReference type="EMBL" id="KAI6651171.1"/>
    </source>
</evidence>
<sequence length="120" mass="13602">MGTTLLNLSTNAARLQMAKENLEIYEGSDSRRLLERVTEDKTWIQFKPPIRKQDGRVWLKKEEVPPAVCVSDFRAPKVLYCIFFDGPGPVAQIPVPKGQTLTGQFYADVVLPEVENIILR</sequence>
<comment type="caution">
    <text evidence="1">The sequence shown here is derived from an EMBL/GenBank/DDBJ whole genome shotgun (WGS) entry which is preliminary data.</text>
</comment>
<dbReference type="Proteomes" id="UP001165289">
    <property type="component" value="Unassembled WGS sequence"/>
</dbReference>
<proteinExistence type="predicted"/>
<evidence type="ECO:0000313" key="2">
    <source>
        <dbReference type="Proteomes" id="UP001165289"/>
    </source>
</evidence>
<dbReference type="AlphaFoldDB" id="A0AAV7JQL4"/>
<dbReference type="EMBL" id="JAKMXF010000307">
    <property type="protein sequence ID" value="KAI6651171.1"/>
    <property type="molecule type" value="Genomic_DNA"/>
</dbReference>
<protein>
    <submittedName>
        <fullName evidence="1">Transposase</fullName>
    </submittedName>
</protein>
<keyword evidence="2" id="KW-1185">Reference proteome</keyword>
<reference evidence="1 2" key="1">
    <citation type="journal article" date="2023" name="BMC Biol.">
        <title>The compact genome of the sponge Oopsacas minuta (Hexactinellida) is lacking key metazoan core genes.</title>
        <authorList>
            <person name="Santini S."/>
            <person name="Schenkelaars Q."/>
            <person name="Jourda C."/>
            <person name="Duchesne M."/>
            <person name="Belahbib H."/>
            <person name="Rocher C."/>
            <person name="Selva M."/>
            <person name="Riesgo A."/>
            <person name="Vervoort M."/>
            <person name="Leys S.P."/>
            <person name="Kodjabachian L."/>
            <person name="Le Bivic A."/>
            <person name="Borchiellini C."/>
            <person name="Claverie J.M."/>
            <person name="Renard E."/>
        </authorList>
    </citation>
    <scope>NUCLEOTIDE SEQUENCE [LARGE SCALE GENOMIC DNA]</scope>
    <source>
        <strain evidence="1">SPO-2</strain>
    </source>
</reference>
<organism evidence="1 2">
    <name type="scientific">Oopsacas minuta</name>
    <dbReference type="NCBI Taxonomy" id="111878"/>
    <lineage>
        <taxon>Eukaryota</taxon>
        <taxon>Metazoa</taxon>
        <taxon>Porifera</taxon>
        <taxon>Hexactinellida</taxon>
        <taxon>Hexasterophora</taxon>
        <taxon>Lyssacinosida</taxon>
        <taxon>Leucopsacidae</taxon>
        <taxon>Oopsacas</taxon>
    </lineage>
</organism>
<dbReference type="Gene3D" id="3.30.420.10">
    <property type="entry name" value="Ribonuclease H-like superfamily/Ribonuclease H"/>
    <property type="match status" value="1"/>
</dbReference>
<accession>A0AAV7JQL4</accession>